<keyword evidence="1" id="KW-0812">Transmembrane</keyword>
<dbReference type="RefSeq" id="WP_313273869.1">
    <property type="nucleotide sequence ID" value="NZ_JASXSX010000002.1"/>
</dbReference>
<proteinExistence type="predicted"/>
<reference evidence="2 3" key="1">
    <citation type="submission" date="2023-06" db="EMBL/GenBank/DDBJ databases">
        <title>Draft genome sequence of Gleimia hominis type strain CCUG 57540T.</title>
        <authorList>
            <person name="Salva-Serra F."/>
            <person name="Cardew S."/>
            <person name="Jensie Markopoulos S."/>
            <person name="Ohlen M."/>
            <person name="Inganas E."/>
            <person name="Svensson-Stadler L."/>
            <person name="Moore E.R.B."/>
        </authorList>
    </citation>
    <scope>NUCLEOTIDE SEQUENCE [LARGE SCALE GENOMIC DNA]</scope>
    <source>
        <strain evidence="2 3">CCUG 57540</strain>
    </source>
</reference>
<accession>A0ABU3IBP5</accession>
<evidence type="ECO:0008006" key="4">
    <source>
        <dbReference type="Google" id="ProtNLM"/>
    </source>
</evidence>
<dbReference type="Proteomes" id="UP001247542">
    <property type="component" value="Unassembled WGS sequence"/>
</dbReference>
<evidence type="ECO:0000313" key="3">
    <source>
        <dbReference type="Proteomes" id="UP001247542"/>
    </source>
</evidence>
<dbReference type="EMBL" id="JASXSX010000002">
    <property type="protein sequence ID" value="MDT3767801.1"/>
    <property type="molecule type" value="Genomic_DNA"/>
</dbReference>
<organism evidence="2 3">
    <name type="scientific">Gleimia hominis</name>
    <dbReference type="NCBI Taxonomy" id="595468"/>
    <lineage>
        <taxon>Bacteria</taxon>
        <taxon>Bacillati</taxon>
        <taxon>Actinomycetota</taxon>
        <taxon>Actinomycetes</taxon>
        <taxon>Actinomycetales</taxon>
        <taxon>Actinomycetaceae</taxon>
        <taxon>Gleimia</taxon>
    </lineage>
</organism>
<sequence length="281" mass="30433">MKAFESSAADKTEQYTVATPKVKIHTQAVPEAFVGEDFHDKAIVEGTVPEGMKIGFELFKQTGDKPVCEPSNLVFSSKFVDADKPGEYKSEVTRASEPGKYYWVESAYDKNGARIHRGECGAKNETTRVKGLEVTTKAVPEVELGDPAHDTAIVKGKVPSGATVGFEAFKQTGDKPVCEPGNRVFKSSKNTPLKGAGEYESETTVFKEEGTYYWVETVFDHAGKVLHRGECGLPNETTRVVKTPERPLAKTGAQVMGVALGALAVTGLGAGAYYTARRRMN</sequence>
<gene>
    <name evidence="2" type="ORF">QS713_06975</name>
</gene>
<keyword evidence="1" id="KW-0472">Membrane</keyword>
<keyword evidence="1" id="KW-1133">Transmembrane helix</keyword>
<keyword evidence="3" id="KW-1185">Reference proteome</keyword>
<name>A0ABU3IBP5_9ACTO</name>
<evidence type="ECO:0000313" key="2">
    <source>
        <dbReference type="EMBL" id="MDT3767801.1"/>
    </source>
</evidence>
<protein>
    <recommendedName>
        <fullName evidence="4">Gram-positive cocci surface proteins LPxTG domain-containing protein</fullName>
    </recommendedName>
</protein>
<evidence type="ECO:0000256" key="1">
    <source>
        <dbReference type="SAM" id="Phobius"/>
    </source>
</evidence>
<comment type="caution">
    <text evidence="2">The sequence shown here is derived from an EMBL/GenBank/DDBJ whole genome shotgun (WGS) entry which is preliminary data.</text>
</comment>
<feature type="transmembrane region" description="Helical" evidence="1">
    <location>
        <begin position="255"/>
        <end position="276"/>
    </location>
</feature>